<dbReference type="AlphaFoldDB" id="A0A975FKD7"/>
<dbReference type="Proteomes" id="UP000671914">
    <property type="component" value="Chromosome"/>
</dbReference>
<dbReference type="KEGG" id="aarc:G127AT_12700"/>
<feature type="transmembrane region" description="Helical" evidence="6">
    <location>
        <begin position="351"/>
        <end position="375"/>
    </location>
</feature>
<protein>
    <submittedName>
        <fullName evidence="8">MFS transporter</fullName>
    </submittedName>
</protein>
<dbReference type="EMBL" id="CP071696">
    <property type="protein sequence ID" value="QTX04143.1"/>
    <property type="molecule type" value="Genomic_DNA"/>
</dbReference>
<proteinExistence type="predicted"/>
<feature type="transmembrane region" description="Helical" evidence="6">
    <location>
        <begin position="261"/>
        <end position="282"/>
    </location>
</feature>
<keyword evidence="2" id="KW-1003">Cell membrane</keyword>
<dbReference type="RefSeq" id="WP_210897446.1">
    <property type="nucleotide sequence ID" value="NZ_CP071696.1"/>
</dbReference>
<evidence type="ECO:0000313" key="9">
    <source>
        <dbReference type="Proteomes" id="UP000671914"/>
    </source>
</evidence>
<feature type="transmembrane region" description="Helical" evidence="6">
    <location>
        <begin position="317"/>
        <end position="339"/>
    </location>
</feature>
<comment type="subcellular location">
    <subcellularLocation>
        <location evidence="1">Cell membrane</location>
        <topology evidence="1">Multi-pass membrane protein</topology>
    </subcellularLocation>
</comment>
<name>A0A975FKD7_9MICO</name>
<feature type="transmembrane region" description="Helical" evidence="6">
    <location>
        <begin position="381"/>
        <end position="400"/>
    </location>
</feature>
<dbReference type="Pfam" id="PF07690">
    <property type="entry name" value="MFS_1"/>
    <property type="match status" value="1"/>
</dbReference>
<dbReference type="PANTHER" id="PTHR23513:SF6">
    <property type="entry name" value="MAJOR FACILITATOR SUPERFAMILY ASSOCIATED DOMAIN-CONTAINING PROTEIN"/>
    <property type="match status" value="1"/>
</dbReference>
<dbReference type="InterPro" id="IPR011701">
    <property type="entry name" value="MFS"/>
</dbReference>
<feature type="transmembrane region" description="Helical" evidence="6">
    <location>
        <begin position="55"/>
        <end position="74"/>
    </location>
</feature>
<evidence type="ECO:0000256" key="3">
    <source>
        <dbReference type="ARBA" id="ARBA00022692"/>
    </source>
</evidence>
<dbReference type="PROSITE" id="PS50850">
    <property type="entry name" value="MFS"/>
    <property type="match status" value="1"/>
</dbReference>
<evidence type="ECO:0000256" key="2">
    <source>
        <dbReference type="ARBA" id="ARBA00022475"/>
    </source>
</evidence>
<feature type="transmembrane region" description="Helical" evidence="6">
    <location>
        <begin position="86"/>
        <end position="104"/>
    </location>
</feature>
<keyword evidence="3 6" id="KW-0812">Transmembrane</keyword>
<dbReference type="InterPro" id="IPR036259">
    <property type="entry name" value="MFS_trans_sf"/>
</dbReference>
<dbReference type="InterPro" id="IPR005828">
    <property type="entry name" value="MFS_sugar_transport-like"/>
</dbReference>
<dbReference type="GO" id="GO:0022857">
    <property type="term" value="F:transmembrane transporter activity"/>
    <property type="evidence" value="ECO:0007669"/>
    <property type="project" value="InterPro"/>
</dbReference>
<dbReference type="GO" id="GO:0005886">
    <property type="term" value="C:plasma membrane"/>
    <property type="evidence" value="ECO:0007669"/>
    <property type="project" value="UniProtKB-SubCell"/>
</dbReference>
<evidence type="ECO:0000313" key="8">
    <source>
        <dbReference type="EMBL" id="QTX04143.1"/>
    </source>
</evidence>
<sequence length="408" mass="42290">MTSTRKPAAARTLPAALRRPAFRRLTAAWVFTNLGDSILFLTMAAWVKDLTGSDALAVGVLVTFGLAAFLAPVLGQIADRVRRAPLLAWANFALVPVVAALLFVDADRVWIVHVVCFVYGAIGYLTGAAQSGVIRDLLPDEELAGGNGLLATIDQAARLVAPLAGAALYSAFGAHLVIVVTGLCFLVSGVLLTRLRIVESEPESAEDRGSYLRELGAGFRAIGRTPGLLPTVVMLAVVIASTGLGNVAVFPALELGFGLPAAWIGVIVTVQGVGSLFAGATAARVIGRLGERRTLLISVWLMAVGALSLLGSHVAVLIAGCVLIGFAVTWMMVAATTLRQRLVPSRLQGRVSAAFGIATAAPQSIAMVLGAGVLAAVDYRWLIVVNVAMLAVIALAGMAGRRRVGSSA</sequence>
<organism evidence="8 9">
    <name type="scientific">Agromyces archimandritae</name>
    <dbReference type="NCBI Taxonomy" id="2781962"/>
    <lineage>
        <taxon>Bacteria</taxon>
        <taxon>Bacillati</taxon>
        <taxon>Actinomycetota</taxon>
        <taxon>Actinomycetes</taxon>
        <taxon>Micrococcales</taxon>
        <taxon>Microbacteriaceae</taxon>
        <taxon>Agromyces</taxon>
    </lineage>
</organism>
<evidence type="ECO:0000256" key="4">
    <source>
        <dbReference type="ARBA" id="ARBA00022989"/>
    </source>
</evidence>
<feature type="transmembrane region" description="Helical" evidence="6">
    <location>
        <begin position="294"/>
        <end position="311"/>
    </location>
</feature>
<gene>
    <name evidence="8" type="ORF">G127AT_12700</name>
</gene>
<evidence type="ECO:0000256" key="1">
    <source>
        <dbReference type="ARBA" id="ARBA00004651"/>
    </source>
</evidence>
<evidence type="ECO:0000259" key="7">
    <source>
        <dbReference type="PROSITE" id="PS50850"/>
    </source>
</evidence>
<evidence type="ECO:0000256" key="6">
    <source>
        <dbReference type="SAM" id="Phobius"/>
    </source>
</evidence>
<dbReference type="CDD" id="cd06173">
    <property type="entry name" value="MFS_MefA_like"/>
    <property type="match status" value="1"/>
</dbReference>
<reference evidence="8" key="1">
    <citation type="submission" date="2021-03" db="EMBL/GenBank/DDBJ databases">
        <title>Agromyces archimandritus sp. nov., isolated from the cockroach Archimandrita tessellata.</title>
        <authorList>
            <person name="Guzman J."/>
            <person name="Ortuzar M."/>
            <person name="Poehlein A."/>
            <person name="Daniel R."/>
            <person name="Trujillo M."/>
            <person name="Vilcinskas A."/>
        </authorList>
    </citation>
    <scope>NUCLEOTIDE SEQUENCE</scope>
    <source>
        <strain evidence="8">G127AT</strain>
    </source>
</reference>
<dbReference type="InterPro" id="IPR020846">
    <property type="entry name" value="MFS_dom"/>
</dbReference>
<keyword evidence="5 6" id="KW-0472">Membrane</keyword>
<dbReference type="Pfam" id="PF00083">
    <property type="entry name" value="Sugar_tr"/>
    <property type="match status" value="1"/>
</dbReference>
<feature type="transmembrane region" description="Helical" evidence="6">
    <location>
        <begin position="21"/>
        <end position="43"/>
    </location>
</feature>
<feature type="transmembrane region" description="Helical" evidence="6">
    <location>
        <begin position="110"/>
        <end position="131"/>
    </location>
</feature>
<keyword evidence="4 6" id="KW-1133">Transmembrane helix</keyword>
<dbReference type="PANTHER" id="PTHR23513">
    <property type="entry name" value="INTEGRAL MEMBRANE EFFLUX PROTEIN-RELATED"/>
    <property type="match status" value="1"/>
</dbReference>
<dbReference type="Gene3D" id="1.20.1250.20">
    <property type="entry name" value="MFS general substrate transporter like domains"/>
    <property type="match status" value="1"/>
</dbReference>
<evidence type="ECO:0000256" key="5">
    <source>
        <dbReference type="ARBA" id="ARBA00023136"/>
    </source>
</evidence>
<keyword evidence="9" id="KW-1185">Reference proteome</keyword>
<feature type="domain" description="Major facilitator superfamily (MFS) profile" evidence="7">
    <location>
        <begin position="177"/>
        <end position="408"/>
    </location>
</feature>
<feature type="transmembrane region" description="Helical" evidence="6">
    <location>
        <begin position="167"/>
        <end position="192"/>
    </location>
</feature>
<feature type="transmembrane region" description="Helical" evidence="6">
    <location>
        <begin position="228"/>
        <end position="249"/>
    </location>
</feature>
<accession>A0A975FKD7</accession>
<dbReference type="SUPFAM" id="SSF103473">
    <property type="entry name" value="MFS general substrate transporter"/>
    <property type="match status" value="1"/>
</dbReference>